<dbReference type="EMBL" id="MU032351">
    <property type="protein sequence ID" value="KAF3761375.1"/>
    <property type="molecule type" value="Genomic_DNA"/>
</dbReference>
<dbReference type="AlphaFoldDB" id="A0A9P5CL24"/>
<dbReference type="RefSeq" id="XP_040772354.1">
    <property type="nucleotide sequence ID" value="XM_040915091.1"/>
</dbReference>
<dbReference type="GeneID" id="63832220"/>
<keyword evidence="3" id="KW-1185">Reference proteome</keyword>
<name>A0A9P5CL24_CRYP1</name>
<dbReference type="Proteomes" id="UP000803844">
    <property type="component" value="Unassembled WGS sequence"/>
</dbReference>
<sequence length="133" mass="15185">MPSPSRSVHVFRVLTQISLHREDNLRSTMYMPLSDSHDRTSWTGKSGPQSWPQPTDKRRVACCAAEMTALSTRSLLCWGIPRPQEIAFPEQVAVHSWASTLFDGAGNHRDQDNPAPPWDKLRPLKSYRLMRPF</sequence>
<organism evidence="2 3">
    <name type="scientific">Cryphonectria parasitica (strain ATCC 38755 / EP155)</name>
    <dbReference type="NCBI Taxonomy" id="660469"/>
    <lineage>
        <taxon>Eukaryota</taxon>
        <taxon>Fungi</taxon>
        <taxon>Dikarya</taxon>
        <taxon>Ascomycota</taxon>
        <taxon>Pezizomycotina</taxon>
        <taxon>Sordariomycetes</taxon>
        <taxon>Sordariomycetidae</taxon>
        <taxon>Diaporthales</taxon>
        <taxon>Cryphonectriaceae</taxon>
        <taxon>Cryphonectria-Endothia species complex</taxon>
        <taxon>Cryphonectria</taxon>
    </lineage>
</organism>
<evidence type="ECO:0000256" key="1">
    <source>
        <dbReference type="SAM" id="MobiDB-lite"/>
    </source>
</evidence>
<comment type="caution">
    <text evidence="2">The sequence shown here is derived from an EMBL/GenBank/DDBJ whole genome shotgun (WGS) entry which is preliminary data.</text>
</comment>
<proteinExistence type="predicted"/>
<reference evidence="2" key="1">
    <citation type="journal article" date="2020" name="Phytopathology">
        <title>Genome sequence of the chestnut blight fungus Cryphonectria parasitica EP155: A fundamental resource for an archetypical invasive plant pathogen.</title>
        <authorList>
            <person name="Crouch J.A."/>
            <person name="Dawe A."/>
            <person name="Aerts A."/>
            <person name="Barry K."/>
            <person name="Churchill A.C.L."/>
            <person name="Grimwood J."/>
            <person name="Hillman B."/>
            <person name="Milgroom M.G."/>
            <person name="Pangilinan J."/>
            <person name="Smith M."/>
            <person name="Salamov A."/>
            <person name="Schmutz J."/>
            <person name="Yadav J."/>
            <person name="Grigoriev I.V."/>
            <person name="Nuss D."/>
        </authorList>
    </citation>
    <scope>NUCLEOTIDE SEQUENCE</scope>
    <source>
        <strain evidence="2">EP155</strain>
    </source>
</reference>
<feature type="region of interest" description="Disordered" evidence="1">
    <location>
        <begin position="36"/>
        <end position="56"/>
    </location>
</feature>
<gene>
    <name evidence="2" type="ORF">M406DRAFT_103940</name>
</gene>
<accession>A0A9P5CL24</accession>
<evidence type="ECO:0000313" key="2">
    <source>
        <dbReference type="EMBL" id="KAF3761375.1"/>
    </source>
</evidence>
<feature type="compositionally biased region" description="Polar residues" evidence="1">
    <location>
        <begin position="41"/>
        <end position="53"/>
    </location>
</feature>
<protein>
    <submittedName>
        <fullName evidence="2">Uncharacterized protein</fullName>
    </submittedName>
</protein>
<evidence type="ECO:0000313" key="3">
    <source>
        <dbReference type="Proteomes" id="UP000803844"/>
    </source>
</evidence>